<reference evidence="1 2" key="1">
    <citation type="journal article" date="2017" name="Curr. Biol.">
        <title>Genome architecture and evolution of a unichromosomal asexual nematode.</title>
        <authorList>
            <person name="Fradin H."/>
            <person name="Zegar C."/>
            <person name="Gutwein M."/>
            <person name="Lucas J."/>
            <person name="Kovtun M."/>
            <person name="Corcoran D."/>
            <person name="Baugh L.R."/>
            <person name="Kiontke K."/>
            <person name="Gunsalus K."/>
            <person name="Fitch D.H."/>
            <person name="Piano F."/>
        </authorList>
    </citation>
    <scope>NUCLEOTIDE SEQUENCE [LARGE SCALE GENOMIC DNA]</scope>
    <source>
        <strain evidence="1">PF1309</strain>
    </source>
</reference>
<sequence>MGILDRRGQEAFRHSSKGHGQKIWRILSGGLTFAELGLGSGFGLFLPASERLDCVGVEVPVNLICMNRAEPNAIREGLSLIAGHAGIVAGTTGRGSAYVGGLTDIGHPFFILWS</sequence>
<keyword evidence="2" id="KW-1185">Reference proteome</keyword>
<organism evidence="1 2">
    <name type="scientific">Diploscapter pachys</name>
    <dbReference type="NCBI Taxonomy" id="2018661"/>
    <lineage>
        <taxon>Eukaryota</taxon>
        <taxon>Metazoa</taxon>
        <taxon>Ecdysozoa</taxon>
        <taxon>Nematoda</taxon>
        <taxon>Chromadorea</taxon>
        <taxon>Rhabditida</taxon>
        <taxon>Rhabditina</taxon>
        <taxon>Rhabditomorpha</taxon>
        <taxon>Rhabditoidea</taxon>
        <taxon>Rhabditidae</taxon>
        <taxon>Diploscapter</taxon>
    </lineage>
</organism>
<name>A0A2A2JW53_9BILA</name>
<dbReference type="AlphaFoldDB" id="A0A2A2JW53"/>
<evidence type="ECO:0000313" key="1">
    <source>
        <dbReference type="EMBL" id="PAV65893.1"/>
    </source>
</evidence>
<gene>
    <name evidence="1" type="ORF">WR25_15570</name>
</gene>
<protein>
    <submittedName>
        <fullName evidence="1">Uncharacterized protein</fullName>
    </submittedName>
</protein>
<proteinExistence type="predicted"/>
<comment type="caution">
    <text evidence="1">The sequence shown here is derived from an EMBL/GenBank/DDBJ whole genome shotgun (WGS) entry which is preliminary data.</text>
</comment>
<evidence type="ECO:0000313" key="2">
    <source>
        <dbReference type="Proteomes" id="UP000218231"/>
    </source>
</evidence>
<dbReference type="Proteomes" id="UP000218231">
    <property type="component" value="Unassembled WGS sequence"/>
</dbReference>
<accession>A0A2A2JW53</accession>
<dbReference type="EMBL" id="LIAE01010187">
    <property type="protein sequence ID" value="PAV65893.1"/>
    <property type="molecule type" value="Genomic_DNA"/>
</dbReference>